<evidence type="ECO:0000256" key="1">
    <source>
        <dbReference type="SAM" id="MobiDB-lite"/>
    </source>
</evidence>
<dbReference type="RefSeq" id="WP_127121610.1">
    <property type="nucleotide sequence ID" value="NZ_BHXQ01000002.1"/>
</dbReference>
<dbReference type="OrthoDB" id="1122172at2"/>
<keyword evidence="3" id="KW-1185">Reference proteome</keyword>
<sequence length="132" mass="14351">MATSKKRVIKSLDNLTDDLKELLKDQYPAGYEGSITRITNAKKEPIFVFPLETEDATYLIKVPAVKNSDGEYDVEKKEDDEFGDNAPGGGDSDDDYGNDTDDSYGAGGGGDDDDYEGGKRGGKEASYDPDFD</sequence>
<evidence type="ECO:0000313" key="2">
    <source>
        <dbReference type="EMBL" id="GCC50958.1"/>
    </source>
</evidence>
<dbReference type="AlphaFoldDB" id="A0A401U7T4"/>
<feature type="region of interest" description="Disordered" evidence="1">
    <location>
        <begin position="62"/>
        <end position="132"/>
    </location>
</feature>
<dbReference type="Proteomes" id="UP000288227">
    <property type="component" value="Unassembled WGS sequence"/>
</dbReference>
<reference evidence="2 3" key="1">
    <citation type="submission" date="2018-11" db="EMBL/GenBank/DDBJ databases">
        <title>Chryseotalea sanarue gen. nov., sp., nov., a member of the family Cytophagaceae, isolated from a brackish lake in Hamamatsu Japan.</title>
        <authorList>
            <person name="Maejima Y."/>
            <person name="Iino T."/>
            <person name="Muraguchi Y."/>
            <person name="Fukuda K."/>
            <person name="Ohkuma M."/>
            <person name="Moriuchi R."/>
            <person name="Dohra H."/>
            <person name="Kimbara K."/>
            <person name="Shintani M."/>
        </authorList>
    </citation>
    <scope>NUCLEOTIDE SEQUENCE [LARGE SCALE GENOMIC DNA]</scope>
    <source>
        <strain evidence="2 3">Ys</strain>
    </source>
</reference>
<accession>A0A401U7T4</accession>
<feature type="compositionally biased region" description="Basic and acidic residues" evidence="1">
    <location>
        <begin position="116"/>
        <end position="126"/>
    </location>
</feature>
<feature type="compositionally biased region" description="Acidic residues" evidence="1">
    <location>
        <begin position="91"/>
        <end position="102"/>
    </location>
</feature>
<comment type="caution">
    <text evidence="2">The sequence shown here is derived from an EMBL/GenBank/DDBJ whole genome shotgun (WGS) entry which is preliminary data.</text>
</comment>
<evidence type="ECO:0000313" key="3">
    <source>
        <dbReference type="Proteomes" id="UP000288227"/>
    </source>
</evidence>
<organism evidence="2 3">
    <name type="scientific">Chryseotalea sanaruensis</name>
    <dbReference type="NCBI Taxonomy" id="2482724"/>
    <lineage>
        <taxon>Bacteria</taxon>
        <taxon>Pseudomonadati</taxon>
        <taxon>Bacteroidota</taxon>
        <taxon>Cytophagia</taxon>
        <taxon>Cytophagales</taxon>
        <taxon>Chryseotaleaceae</taxon>
        <taxon>Chryseotalea</taxon>
    </lineage>
</organism>
<gene>
    <name evidence="2" type="ORF">SanaruYs_11770</name>
</gene>
<protein>
    <submittedName>
        <fullName evidence="2">Uncharacterized protein</fullName>
    </submittedName>
</protein>
<proteinExistence type="predicted"/>
<name>A0A401U7T4_9BACT</name>
<dbReference type="EMBL" id="BHXQ01000002">
    <property type="protein sequence ID" value="GCC50958.1"/>
    <property type="molecule type" value="Genomic_DNA"/>
</dbReference>